<dbReference type="PROSITE" id="PS51996">
    <property type="entry name" value="TR_MART"/>
    <property type="match status" value="1"/>
</dbReference>
<comment type="caution">
    <text evidence="2">The sequence shown here is derived from an EMBL/GenBank/DDBJ whole genome shotgun (WGS) entry which is preliminary data.</text>
</comment>
<name>A0A0P9UA58_PSEYM</name>
<feature type="domain" description="ADP ribosyltransferase" evidence="1">
    <location>
        <begin position="111"/>
        <end position="256"/>
    </location>
</feature>
<reference evidence="2 3" key="1">
    <citation type="submission" date="2018-08" db="EMBL/GenBank/DDBJ databases">
        <title>Recombination of ecologically and evolutionarily significant loci maintains genetic cohesion in the Pseudomonas syringae species complex.</title>
        <authorList>
            <person name="Dillon M."/>
            <person name="Thakur S."/>
            <person name="Almeida R.N.D."/>
            <person name="Weir B.S."/>
            <person name="Guttman D.S."/>
        </authorList>
    </citation>
    <scope>NUCLEOTIDE SEQUENCE [LARGE SCALE GENOMIC DNA]</scope>
    <source>
        <strain evidence="2 3">ICMP 11281</strain>
    </source>
</reference>
<dbReference type="GO" id="GO:0005576">
    <property type="term" value="C:extracellular region"/>
    <property type="evidence" value="ECO:0007669"/>
    <property type="project" value="InterPro"/>
</dbReference>
<evidence type="ECO:0000259" key="1">
    <source>
        <dbReference type="Pfam" id="PF03496"/>
    </source>
</evidence>
<dbReference type="Pfam" id="PF03496">
    <property type="entry name" value="ADPrib_exo_Tox"/>
    <property type="match status" value="1"/>
</dbReference>
<dbReference type="InterPro" id="IPR003540">
    <property type="entry name" value="ADP-ribosyltransferase"/>
</dbReference>
<evidence type="ECO:0000313" key="3">
    <source>
        <dbReference type="Proteomes" id="UP000271631"/>
    </source>
</evidence>
<proteinExistence type="predicted"/>
<dbReference type="EMBL" id="RBUQ01000059">
    <property type="protein sequence ID" value="RMV41448.1"/>
    <property type="molecule type" value="Genomic_DNA"/>
</dbReference>
<gene>
    <name evidence="2" type="ORF">ALP13_04651</name>
</gene>
<dbReference type="SMR" id="A0A0P9UA58"/>
<dbReference type="AlphaFoldDB" id="A0A0P9UA58"/>
<accession>A0A0P9UA58</accession>
<dbReference type="Proteomes" id="UP000271631">
    <property type="component" value="Unassembled WGS sequence"/>
</dbReference>
<dbReference type="SUPFAM" id="SSF56399">
    <property type="entry name" value="ADP-ribosylation"/>
    <property type="match status" value="1"/>
</dbReference>
<protein>
    <submittedName>
        <fullName evidence="2">Type III effector HopU1</fullName>
    </submittedName>
</protein>
<evidence type="ECO:0000313" key="2">
    <source>
        <dbReference type="EMBL" id="RMV41448.1"/>
    </source>
</evidence>
<organism evidence="2 3">
    <name type="scientific">Pseudomonas syringae pv. maculicola</name>
    <dbReference type="NCBI Taxonomy" id="59511"/>
    <lineage>
        <taxon>Bacteria</taxon>
        <taxon>Pseudomonadati</taxon>
        <taxon>Pseudomonadota</taxon>
        <taxon>Gammaproteobacteria</taxon>
        <taxon>Pseudomonadales</taxon>
        <taxon>Pseudomonadaceae</taxon>
        <taxon>Pseudomonas</taxon>
    </lineage>
</organism>
<dbReference type="RefSeq" id="WP_011103163.1">
    <property type="nucleotide sequence ID" value="NZ_CP067024.1"/>
</dbReference>
<dbReference type="Gene3D" id="3.90.176.10">
    <property type="entry name" value="Toxin ADP-ribosyltransferase, Chain A, domain 1"/>
    <property type="match status" value="1"/>
</dbReference>
<dbReference type="GeneID" id="1182110"/>
<sequence>MNINRQLPVSGSERLLTPDVGVSRQACSERHYSTGQDRHDFYRFAARLHVDAQCFGLSIDDLMDKFSDKHFRAEHPEYRDVYPEECSAIYMHTAQDYSSHLVRGEIGTPLYREVNNYLRLQHENSGREAEIDNHDEKLSPHIKMLSSALNRLMDVAAFRGTVYRGIRGDLDTIARLYHLFDTGGRYVEPAFMSTTRIKDSAQVFEPGTPNNIAFQISLKRGADISGSSQAPSEEEIMLPMMSEFVIEHASALSEGKHLFVLSQI</sequence>